<comment type="caution">
    <text evidence="2">The sequence shown here is derived from an EMBL/GenBank/DDBJ whole genome shotgun (WGS) entry which is preliminary data.</text>
</comment>
<dbReference type="SUPFAM" id="SSF48452">
    <property type="entry name" value="TPR-like"/>
    <property type="match status" value="1"/>
</dbReference>
<reference evidence="2" key="1">
    <citation type="submission" date="2020-11" db="EMBL/GenBank/DDBJ databases">
        <title>Isolation and identification of active actinomycetes.</title>
        <authorList>
            <person name="Yu B."/>
        </authorList>
    </citation>
    <scope>NUCLEOTIDE SEQUENCE</scope>
    <source>
        <strain evidence="2">NEAU-YB345</strain>
    </source>
</reference>
<keyword evidence="1" id="KW-0802">TPR repeat</keyword>
<organism evidence="2 3">
    <name type="scientific">Streptacidiphilus fuscans</name>
    <dbReference type="NCBI Taxonomy" id="2789292"/>
    <lineage>
        <taxon>Bacteria</taxon>
        <taxon>Bacillati</taxon>
        <taxon>Actinomycetota</taxon>
        <taxon>Actinomycetes</taxon>
        <taxon>Kitasatosporales</taxon>
        <taxon>Streptomycetaceae</taxon>
        <taxon>Streptacidiphilus</taxon>
    </lineage>
</organism>
<sequence>MADTPERHGNRKGSPVNINHTLAEEYGRAQLFFDSKAYSDAALILAPIVEAEPTHAAARMLLARSYYHSAQLRRAEEALRQAIERDPVDGYARLLLGRTLERQGGRADEAATQLRLAESLGQSRI</sequence>
<name>A0A931B1X8_9ACTN</name>
<dbReference type="InterPro" id="IPR019734">
    <property type="entry name" value="TPR_rpt"/>
</dbReference>
<gene>
    <name evidence="2" type="ORF">I2501_06645</name>
</gene>
<dbReference type="InterPro" id="IPR011990">
    <property type="entry name" value="TPR-like_helical_dom_sf"/>
</dbReference>
<evidence type="ECO:0000313" key="3">
    <source>
        <dbReference type="Proteomes" id="UP000657385"/>
    </source>
</evidence>
<dbReference type="Proteomes" id="UP000657385">
    <property type="component" value="Unassembled WGS sequence"/>
</dbReference>
<dbReference type="EMBL" id="JADPRT010000002">
    <property type="protein sequence ID" value="MBF9067717.1"/>
    <property type="molecule type" value="Genomic_DNA"/>
</dbReference>
<evidence type="ECO:0000256" key="1">
    <source>
        <dbReference type="PROSITE-ProRule" id="PRU00339"/>
    </source>
</evidence>
<evidence type="ECO:0000313" key="2">
    <source>
        <dbReference type="EMBL" id="MBF9067717.1"/>
    </source>
</evidence>
<proteinExistence type="predicted"/>
<keyword evidence="3" id="KW-1185">Reference proteome</keyword>
<dbReference type="Gene3D" id="1.25.40.10">
    <property type="entry name" value="Tetratricopeptide repeat domain"/>
    <property type="match status" value="1"/>
</dbReference>
<dbReference type="AlphaFoldDB" id="A0A931B1X8"/>
<accession>A0A931B1X8</accession>
<dbReference type="RefSeq" id="WP_196192862.1">
    <property type="nucleotide sequence ID" value="NZ_JADPRT010000002.1"/>
</dbReference>
<dbReference type="PROSITE" id="PS50005">
    <property type="entry name" value="TPR"/>
    <property type="match status" value="1"/>
</dbReference>
<feature type="repeat" description="TPR" evidence="1">
    <location>
        <begin position="56"/>
        <end position="89"/>
    </location>
</feature>
<protein>
    <submittedName>
        <fullName evidence="2">Tetratricopeptide repeat protein</fullName>
    </submittedName>
</protein>
<dbReference type="Pfam" id="PF14559">
    <property type="entry name" value="TPR_19"/>
    <property type="match status" value="1"/>
</dbReference>